<dbReference type="RefSeq" id="WP_005529295.1">
    <property type="nucleotide sequence ID" value="NZ_CP030788.1"/>
</dbReference>
<protein>
    <submittedName>
        <fullName evidence="1">Uncharacterized protein</fullName>
    </submittedName>
</protein>
<evidence type="ECO:0000313" key="1">
    <source>
        <dbReference type="EMBL" id="UTZ25568.1"/>
    </source>
</evidence>
<sequence>MSAFRYIVNFIQTSHNYEMKRGLLAKMFYLTPAERIQRLDEVFDTTQFSEEALSLVSDNGSAHPEAKKEQR</sequence>
<evidence type="ECO:0000313" key="4">
    <source>
        <dbReference type="Proteomes" id="UP001059912"/>
    </source>
</evidence>
<dbReference type="Proteomes" id="UP001058687">
    <property type="component" value="Chromosome 1"/>
</dbReference>
<dbReference type="AlphaFoldDB" id="A0AAE9SLH4"/>
<organism evidence="1 3">
    <name type="scientific">Vibrio campbellii</name>
    <dbReference type="NCBI Taxonomy" id="680"/>
    <lineage>
        <taxon>Bacteria</taxon>
        <taxon>Pseudomonadati</taxon>
        <taxon>Pseudomonadota</taxon>
        <taxon>Gammaproteobacteria</taxon>
        <taxon>Vibrionales</taxon>
        <taxon>Vibrionaceae</taxon>
        <taxon>Vibrio</taxon>
    </lineage>
</organism>
<dbReference type="Proteomes" id="UP001059912">
    <property type="component" value="Chromosome 1"/>
</dbReference>
<dbReference type="EMBL" id="CP050470">
    <property type="protein sequence ID" value="UTZ31161.1"/>
    <property type="molecule type" value="Genomic_DNA"/>
</dbReference>
<accession>A0AAE9SLH4</accession>
<dbReference type="EMBL" id="CP050467">
    <property type="protein sequence ID" value="UTZ25568.1"/>
    <property type="molecule type" value="Genomic_DNA"/>
</dbReference>
<evidence type="ECO:0000313" key="2">
    <source>
        <dbReference type="EMBL" id="UTZ31161.1"/>
    </source>
</evidence>
<name>A0AAE9SLH4_9VIBR</name>
<reference evidence="1" key="1">
    <citation type="submission" date="2020-03" db="EMBL/GenBank/DDBJ databases">
        <title>Five strains of Vibrio campbellii isolated from Mariana Trench.</title>
        <authorList>
            <person name="Liang J."/>
            <person name="Zhang X.-H."/>
        </authorList>
    </citation>
    <scope>NUCLEOTIDE SEQUENCE</scope>
    <source>
        <strain evidence="2">LJC013</strain>
        <strain evidence="1">LJC014</strain>
    </source>
</reference>
<keyword evidence="4" id="KW-1185">Reference proteome</keyword>
<proteinExistence type="predicted"/>
<gene>
    <name evidence="1" type="ORF">HB761_01700</name>
    <name evidence="2" type="ORF">HB762_07015</name>
</gene>
<evidence type="ECO:0000313" key="3">
    <source>
        <dbReference type="Proteomes" id="UP001058687"/>
    </source>
</evidence>